<gene>
    <name evidence="4" type="ORF">BED41_11885</name>
</gene>
<dbReference type="InterPro" id="IPR038495">
    <property type="entry name" value="ATPase_E_C"/>
</dbReference>
<protein>
    <submittedName>
        <fullName evidence="4">ATPase</fullName>
    </submittedName>
</protein>
<keyword evidence="2" id="KW-0813">Transport</keyword>
<evidence type="ECO:0000256" key="2">
    <source>
        <dbReference type="ARBA" id="ARBA00022448"/>
    </source>
</evidence>
<comment type="similarity">
    <text evidence="1">Belongs to the V-ATPase E subunit family.</text>
</comment>
<dbReference type="Proteomes" id="UP000093044">
    <property type="component" value="Chromosome"/>
</dbReference>
<evidence type="ECO:0000313" key="4">
    <source>
        <dbReference type="EMBL" id="ANZ45716.1"/>
    </source>
</evidence>
<dbReference type="OrthoDB" id="4629at2"/>
<dbReference type="GO" id="GO:0046961">
    <property type="term" value="F:proton-transporting ATPase activity, rotational mechanism"/>
    <property type="evidence" value="ECO:0007669"/>
    <property type="project" value="InterPro"/>
</dbReference>
<name>A0A1B2I6Y4_9BACT</name>
<dbReference type="InterPro" id="IPR002842">
    <property type="entry name" value="ATPase_V1_Esu"/>
</dbReference>
<dbReference type="Pfam" id="PF01991">
    <property type="entry name" value="vATP-synt_E"/>
    <property type="match status" value="1"/>
</dbReference>
<keyword evidence="5" id="KW-1185">Reference proteome</keyword>
<reference evidence="4" key="1">
    <citation type="submission" date="2016-08" db="EMBL/GenBank/DDBJ databases">
        <title>Complete genome of Cloacibacillus porcorum.</title>
        <authorList>
            <person name="Looft T."/>
            <person name="Bayles D.O."/>
            <person name="Alt D.P."/>
        </authorList>
    </citation>
    <scope>NUCLEOTIDE SEQUENCE [LARGE SCALE GENOMIC DNA]</scope>
    <source>
        <strain evidence="4">CL-84</strain>
    </source>
</reference>
<evidence type="ECO:0000313" key="5">
    <source>
        <dbReference type="Proteomes" id="UP000093044"/>
    </source>
</evidence>
<evidence type="ECO:0000256" key="3">
    <source>
        <dbReference type="ARBA" id="ARBA00023065"/>
    </source>
</evidence>
<dbReference type="RefSeq" id="WP_066746549.1">
    <property type="nucleotide sequence ID" value="NZ_CALCLR010000089.1"/>
</dbReference>
<keyword evidence="3" id="KW-0406">Ion transport</keyword>
<dbReference type="Gene3D" id="3.30.2320.30">
    <property type="entry name" value="ATP synthase, E subunit, C-terminal"/>
    <property type="match status" value="1"/>
</dbReference>
<proteinExistence type="inferred from homology"/>
<sequence length="204" mass="23179">MKEVSNEKISNLRDIILDRADSEKKINMAQGRREADDWLAHETEKLQRETNLILQDARKRAEDIRRRQILSAEREKSTETLRLQNRILSDSMGRLQDKLVHLRDRADYSDILTGMCIDAVESLGTKTPLKLRLSAVDLALSVEVITKTLALNHELALTFDPDPAPILGGCWVATADGHRQVNMDWQSITQEMADSLAERLLPLL</sequence>
<accession>A0A1B2I6Y4</accession>
<organism evidence="4 5">
    <name type="scientific">Cloacibacillus porcorum</name>
    <dbReference type="NCBI Taxonomy" id="1197717"/>
    <lineage>
        <taxon>Bacteria</taxon>
        <taxon>Thermotogati</taxon>
        <taxon>Synergistota</taxon>
        <taxon>Synergistia</taxon>
        <taxon>Synergistales</taxon>
        <taxon>Synergistaceae</taxon>
        <taxon>Cloacibacillus</taxon>
    </lineage>
</organism>
<dbReference type="GO" id="GO:0033178">
    <property type="term" value="C:proton-transporting two-sector ATPase complex, catalytic domain"/>
    <property type="evidence" value="ECO:0007669"/>
    <property type="project" value="InterPro"/>
</dbReference>
<dbReference type="AlphaFoldDB" id="A0A1B2I6Y4"/>
<dbReference type="KEGG" id="cpor:BED41_11885"/>
<dbReference type="SUPFAM" id="SSF160527">
    <property type="entry name" value="V-type ATPase subunit E-like"/>
    <property type="match status" value="1"/>
</dbReference>
<dbReference type="STRING" id="1197717.BED41_11885"/>
<dbReference type="EMBL" id="CP016757">
    <property type="protein sequence ID" value="ANZ45716.1"/>
    <property type="molecule type" value="Genomic_DNA"/>
</dbReference>
<evidence type="ECO:0000256" key="1">
    <source>
        <dbReference type="ARBA" id="ARBA00005901"/>
    </source>
</evidence>